<evidence type="ECO:0000256" key="8">
    <source>
        <dbReference type="ARBA" id="ARBA00023326"/>
    </source>
</evidence>
<keyword evidence="4" id="KW-0732">Signal</keyword>
<keyword evidence="3" id="KW-0964">Secreted</keyword>
<dbReference type="InterPro" id="IPR005103">
    <property type="entry name" value="AA9_LPMO"/>
</dbReference>
<comment type="similarity">
    <text evidence="9">Belongs to the polysaccharide monooxygenase AA9 family.</text>
</comment>
<evidence type="ECO:0000256" key="1">
    <source>
        <dbReference type="ARBA" id="ARBA00001973"/>
    </source>
</evidence>
<dbReference type="PANTHER" id="PTHR33353">
    <property type="entry name" value="PUTATIVE (AFU_ORTHOLOGUE AFUA_1G12560)-RELATED"/>
    <property type="match status" value="1"/>
</dbReference>
<evidence type="ECO:0000313" key="14">
    <source>
        <dbReference type="Proteomes" id="UP001408356"/>
    </source>
</evidence>
<evidence type="ECO:0000259" key="12">
    <source>
        <dbReference type="Pfam" id="PF03443"/>
    </source>
</evidence>
<keyword evidence="13" id="KW-0378">Hydrolase</keyword>
<gene>
    <name evidence="13" type="ORF">SUNI508_08561</name>
</gene>
<feature type="domain" description="Auxiliary Activity family 9 catalytic" evidence="12">
    <location>
        <begin position="174"/>
        <end position="341"/>
    </location>
</feature>
<evidence type="ECO:0000256" key="4">
    <source>
        <dbReference type="ARBA" id="ARBA00022729"/>
    </source>
</evidence>
<dbReference type="CDD" id="cd21175">
    <property type="entry name" value="LPMO_AA9"/>
    <property type="match status" value="1"/>
</dbReference>
<keyword evidence="8" id="KW-0624">Polysaccharide degradation</keyword>
<keyword evidence="6" id="KW-1015">Disulfide bond</keyword>
<protein>
    <recommendedName>
        <fullName evidence="11">lytic cellulose monooxygenase (C4-dehydrogenating)</fullName>
        <ecNumber evidence="11">1.14.99.56</ecNumber>
    </recommendedName>
</protein>
<evidence type="ECO:0000256" key="5">
    <source>
        <dbReference type="ARBA" id="ARBA00023001"/>
    </source>
</evidence>
<keyword evidence="7" id="KW-0119">Carbohydrate metabolism</keyword>
<dbReference type="PANTHER" id="PTHR33353:SF11">
    <property type="entry name" value="GLYCOSYLHYDROLASE FAMILY 61-7 PROTEIN"/>
    <property type="match status" value="1"/>
</dbReference>
<proteinExistence type="inferred from homology"/>
<accession>A0ABR2UTW9</accession>
<comment type="catalytic activity">
    <reaction evidence="10">
        <text>[(1-&gt;4)-beta-D-glucosyl]n+m + reduced acceptor + O2 = 4-dehydro-beta-D-glucosyl-[(1-&gt;4)-beta-D-glucosyl]n-1 + [(1-&gt;4)-beta-D-glucosyl]m + acceptor + H2O.</text>
        <dbReference type="EC" id="1.14.99.56"/>
    </reaction>
</comment>
<dbReference type="Pfam" id="PF03443">
    <property type="entry name" value="AA9"/>
    <property type="match status" value="1"/>
</dbReference>
<organism evidence="13 14">
    <name type="scientific">Seiridium unicorne</name>
    <dbReference type="NCBI Taxonomy" id="138068"/>
    <lineage>
        <taxon>Eukaryota</taxon>
        <taxon>Fungi</taxon>
        <taxon>Dikarya</taxon>
        <taxon>Ascomycota</taxon>
        <taxon>Pezizomycotina</taxon>
        <taxon>Sordariomycetes</taxon>
        <taxon>Xylariomycetidae</taxon>
        <taxon>Amphisphaeriales</taxon>
        <taxon>Sporocadaceae</taxon>
        <taxon>Seiridium</taxon>
    </lineage>
</organism>
<dbReference type="InterPro" id="IPR049892">
    <property type="entry name" value="AA9"/>
</dbReference>
<dbReference type="EC" id="1.14.99.56" evidence="11"/>
<comment type="caution">
    <text evidence="13">The sequence shown here is derived from an EMBL/GenBank/DDBJ whole genome shotgun (WGS) entry which is preliminary data.</text>
</comment>
<reference evidence="13 14" key="1">
    <citation type="journal article" date="2024" name="J. Plant Pathol.">
        <title>Sequence and assembly of the genome of Seiridium unicorne, isolate CBS 538.82, causal agent of cypress canker disease.</title>
        <authorList>
            <person name="Scali E."/>
            <person name="Rocca G.D."/>
            <person name="Danti R."/>
            <person name="Garbelotto M."/>
            <person name="Barberini S."/>
            <person name="Baroncelli R."/>
            <person name="Emiliani G."/>
        </authorList>
    </citation>
    <scope>NUCLEOTIDE SEQUENCE [LARGE SCALE GENOMIC DNA]</scope>
    <source>
        <strain evidence="13 14">BM-138-508</strain>
    </source>
</reference>
<evidence type="ECO:0000256" key="6">
    <source>
        <dbReference type="ARBA" id="ARBA00023157"/>
    </source>
</evidence>
<comment type="cofactor">
    <cofactor evidence="1">
        <name>Cu(2+)</name>
        <dbReference type="ChEBI" id="CHEBI:29036"/>
    </cofactor>
</comment>
<evidence type="ECO:0000256" key="2">
    <source>
        <dbReference type="ARBA" id="ARBA00004613"/>
    </source>
</evidence>
<evidence type="ECO:0000256" key="7">
    <source>
        <dbReference type="ARBA" id="ARBA00023277"/>
    </source>
</evidence>
<dbReference type="Gene3D" id="2.70.50.70">
    <property type="match status" value="3"/>
</dbReference>
<dbReference type="EMBL" id="JARVKF010000395">
    <property type="protein sequence ID" value="KAK9417913.1"/>
    <property type="molecule type" value="Genomic_DNA"/>
</dbReference>
<evidence type="ECO:0000256" key="11">
    <source>
        <dbReference type="ARBA" id="ARBA00047174"/>
    </source>
</evidence>
<evidence type="ECO:0000256" key="3">
    <source>
        <dbReference type="ARBA" id="ARBA00022525"/>
    </source>
</evidence>
<evidence type="ECO:0000313" key="13">
    <source>
        <dbReference type="EMBL" id="KAK9417913.1"/>
    </source>
</evidence>
<dbReference type="Proteomes" id="UP001408356">
    <property type="component" value="Unassembled WGS sequence"/>
</dbReference>
<name>A0ABR2UTW9_9PEZI</name>
<comment type="subcellular location">
    <subcellularLocation>
        <location evidence="2">Secreted</location>
    </subcellularLocation>
</comment>
<keyword evidence="5" id="KW-0136">Cellulose degradation</keyword>
<evidence type="ECO:0000256" key="9">
    <source>
        <dbReference type="ARBA" id="ARBA00044502"/>
    </source>
</evidence>
<evidence type="ECO:0000256" key="10">
    <source>
        <dbReference type="ARBA" id="ARBA00045077"/>
    </source>
</evidence>
<sequence>MKYAIFLAVLEYEGKYYVSYMACNGGSNPTTASNNIIQVEAGSDVSAIWRKTIDMTTARPGTDDVIDPSYKRFKIQYNGYNGGKWGVENLISNAGKQLASQVLTSRSFAHDVANGVQEAPEQVSVNVDQEYIICSTPPSWTFLVFTSNLKPDINMKSFIQLAAVALFAHCASAHYIFTTFSPGTSQAAAYQYVRQNTNNNSPVTDLASNDLRCNVGGATGGSTSTIEVAAGSPFTFTLDQAVYHQGPVSLYISKAPTTAASYDGSGDWFKTFDCTIPKCIPAGEYLVRIQSLAIHNPGSTPQFYISCAQVKVTGGGSTTPSSAAKIPGFIKSTDPGYTANSQGPHCSLADPDLVLGGLQREPNFEETLENDGWELAISSFWFIRSNAYLGGFLDGEPRSAIAPSTTLAGAPPRQRAAIFDLGHYYPIVLSSVFRHPDGSKAAICTRFYPA</sequence>
<dbReference type="GO" id="GO:0016787">
    <property type="term" value="F:hydrolase activity"/>
    <property type="evidence" value="ECO:0007669"/>
    <property type="project" value="UniProtKB-KW"/>
</dbReference>
<keyword evidence="14" id="KW-1185">Reference proteome</keyword>